<dbReference type="OrthoDB" id="9809693at2"/>
<dbReference type="InterPro" id="IPR041920">
    <property type="entry name" value="ROS/MUCR_sf"/>
</dbReference>
<dbReference type="GO" id="GO:0003677">
    <property type="term" value="F:DNA binding"/>
    <property type="evidence" value="ECO:0007669"/>
    <property type="project" value="InterPro"/>
</dbReference>
<comment type="caution">
    <text evidence="2">The sequence shown here is derived from an EMBL/GenBank/DDBJ whole genome shotgun (WGS) entry which is preliminary data.</text>
</comment>
<comment type="similarity">
    <text evidence="1">Belongs to the ros/MucR family.</text>
</comment>
<proteinExistence type="inferred from homology"/>
<dbReference type="Proteomes" id="UP000231553">
    <property type="component" value="Unassembled WGS sequence"/>
</dbReference>
<dbReference type="AlphaFoldDB" id="A0A2M8IVY8"/>
<gene>
    <name evidence="2" type="ORF">CVM52_20965</name>
</gene>
<dbReference type="GO" id="GO:0006355">
    <property type="term" value="P:regulation of DNA-templated transcription"/>
    <property type="evidence" value="ECO:0007669"/>
    <property type="project" value="InterPro"/>
</dbReference>
<name>A0A2M8IVY8_9RHOB</name>
<evidence type="ECO:0008006" key="4">
    <source>
        <dbReference type="Google" id="ProtNLM"/>
    </source>
</evidence>
<protein>
    <recommendedName>
        <fullName evidence="4">MucR family transcriptional regulator</fullName>
    </recommendedName>
</protein>
<reference evidence="2 3" key="1">
    <citation type="journal article" date="2018" name="Int. J. Syst. Evol. Microbiol.">
        <title>Pseudooceanicola lipolyticus sp. nov., a marine alphaproteobacterium, reclassification of Oceanicola flagellatus as Pseudooceanicola flagellatus comb. nov. and emended description of the genus Pseudooceanicola.</title>
        <authorList>
            <person name="Huang M.-M."/>
            <person name="Guo L.-L."/>
            <person name="Wu Y.-H."/>
            <person name="Lai Q.-L."/>
            <person name="Shao Z.-Z."/>
            <person name="Wang C.-S."/>
            <person name="Wu M."/>
            <person name="Xu X.-W."/>
        </authorList>
    </citation>
    <scope>NUCLEOTIDE SEQUENCE [LARGE SCALE GENOMIC DNA]</scope>
    <source>
        <strain evidence="2 3">157</strain>
    </source>
</reference>
<dbReference type="Gene3D" id="1.10.10.1550">
    <property type="entry name" value="ROS/MUCR transcriptional regulator protein"/>
    <property type="match status" value="1"/>
</dbReference>
<sequence length="103" mass="11969">MEILTRVKRRGRGLFDRLCRRTGHRVPALPVEDSVTANFLVCLETGTRHVALRRHLREVLGLTPAQYRRRWGLPEDYPMVAENYRNRRKHAAVLSLGHVGDEK</sequence>
<keyword evidence="3" id="KW-1185">Reference proteome</keyword>
<evidence type="ECO:0000313" key="2">
    <source>
        <dbReference type="EMBL" id="PJE34696.1"/>
    </source>
</evidence>
<dbReference type="EMBL" id="PGTB01000150">
    <property type="protein sequence ID" value="PJE34696.1"/>
    <property type="molecule type" value="Genomic_DNA"/>
</dbReference>
<dbReference type="Pfam" id="PF05443">
    <property type="entry name" value="ROS_MUCR"/>
    <property type="match status" value="1"/>
</dbReference>
<evidence type="ECO:0000313" key="3">
    <source>
        <dbReference type="Proteomes" id="UP000231553"/>
    </source>
</evidence>
<organism evidence="2 3">
    <name type="scientific">Pseudooceanicola lipolyticus</name>
    <dbReference type="NCBI Taxonomy" id="2029104"/>
    <lineage>
        <taxon>Bacteria</taxon>
        <taxon>Pseudomonadati</taxon>
        <taxon>Pseudomonadota</taxon>
        <taxon>Alphaproteobacteria</taxon>
        <taxon>Rhodobacterales</taxon>
        <taxon>Paracoccaceae</taxon>
        <taxon>Pseudooceanicola</taxon>
    </lineage>
</organism>
<dbReference type="InterPro" id="IPR008807">
    <property type="entry name" value="ROS_MUCR"/>
</dbReference>
<dbReference type="RefSeq" id="WP_100164349.1">
    <property type="nucleotide sequence ID" value="NZ_PGTB01000150.1"/>
</dbReference>
<accession>A0A2M8IVY8</accession>
<dbReference type="GO" id="GO:0008270">
    <property type="term" value="F:zinc ion binding"/>
    <property type="evidence" value="ECO:0007669"/>
    <property type="project" value="InterPro"/>
</dbReference>
<evidence type="ECO:0000256" key="1">
    <source>
        <dbReference type="ARBA" id="ARBA00007031"/>
    </source>
</evidence>